<evidence type="ECO:0000313" key="2">
    <source>
        <dbReference type="Proteomes" id="UP000092460"/>
    </source>
</evidence>
<sequence length="119" mass="13334">MSIALELYAKELETNGQNRNRDFPVFLLVLLQSRLSHDDLGSIIHICVTDMHTALGIADKFLVDVRASVRELRKDAQLPVTGKMAIYGMAQALSDRSVVGDVTRCYLNSMYYTPSLDEL</sequence>
<organism evidence="1 2">
    <name type="scientific">Glossina palpalis gambiensis</name>
    <dbReference type="NCBI Taxonomy" id="67801"/>
    <lineage>
        <taxon>Eukaryota</taxon>
        <taxon>Metazoa</taxon>
        <taxon>Ecdysozoa</taxon>
        <taxon>Arthropoda</taxon>
        <taxon>Hexapoda</taxon>
        <taxon>Insecta</taxon>
        <taxon>Pterygota</taxon>
        <taxon>Neoptera</taxon>
        <taxon>Endopterygota</taxon>
        <taxon>Diptera</taxon>
        <taxon>Brachycera</taxon>
        <taxon>Muscomorpha</taxon>
        <taxon>Hippoboscoidea</taxon>
        <taxon>Glossinidae</taxon>
        <taxon>Glossina</taxon>
    </lineage>
</organism>
<name>A0A1B0BFD4_9MUSC</name>
<keyword evidence="2" id="KW-1185">Reference proteome</keyword>
<protein>
    <submittedName>
        <fullName evidence="1">Uncharacterized protein</fullName>
    </submittedName>
</protein>
<dbReference type="Proteomes" id="UP000092460">
    <property type="component" value="Unassembled WGS sequence"/>
</dbReference>
<reference evidence="1" key="2">
    <citation type="submission" date="2020-05" db="UniProtKB">
        <authorList>
            <consortium name="EnsemblMetazoa"/>
        </authorList>
    </citation>
    <scope>IDENTIFICATION</scope>
    <source>
        <strain evidence="1">IAEA</strain>
    </source>
</reference>
<dbReference type="EMBL" id="JXJN01013382">
    <property type="status" value="NOT_ANNOTATED_CDS"/>
    <property type="molecule type" value="Genomic_DNA"/>
</dbReference>
<dbReference type="STRING" id="67801.A0A1B0BFD4"/>
<dbReference type="Gene3D" id="6.10.140.2150">
    <property type="match status" value="1"/>
</dbReference>
<evidence type="ECO:0000313" key="1">
    <source>
        <dbReference type="EnsemblMetazoa" id="GPPI028262-PA"/>
    </source>
</evidence>
<dbReference type="EnsemblMetazoa" id="GPPI028262-RA">
    <property type="protein sequence ID" value="GPPI028262-PA"/>
    <property type="gene ID" value="GPPI028262"/>
</dbReference>
<dbReference type="AlphaFoldDB" id="A0A1B0BFD4"/>
<dbReference type="FunFam" id="6.10.140.2150:FF:000001">
    <property type="entry name" value="Sphingosine-1-phosphate lyase 1"/>
    <property type="match status" value="1"/>
</dbReference>
<accession>A0A1B0BFD4</accession>
<reference evidence="2" key="1">
    <citation type="submission" date="2015-01" db="EMBL/GenBank/DDBJ databases">
        <authorList>
            <person name="Aksoy S."/>
            <person name="Warren W."/>
            <person name="Wilson R.K."/>
        </authorList>
    </citation>
    <scope>NUCLEOTIDE SEQUENCE [LARGE SCALE GENOMIC DNA]</scope>
    <source>
        <strain evidence="2">IAEA</strain>
    </source>
</reference>
<dbReference type="VEuPathDB" id="VectorBase:GPPI028262"/>
<proteinExistence type="predicted"/>